<dbReference type="PANTHER" id="PTHR12271">
    <property type="entry name" value="POLY A POLYMERASE CID PAP -RELATED"/>
    <property type="match status" value="1"/>
</dbReference>
<evidence type="ECO:0000256" key="8">
    <source>
        <dbReference type="ARBA" id="ARBA00022679"/>
    </source>
</evidence>
<keyword evidence="15" id="KW-0464">Manganese</keyword>
<keyword evidence="12" id="KW-0862">Zinc</keyword>
<keyword evidence="16" id="KW-0539">Nucleus</keyword>
<evidence type="ECO:0000256" key="10">
    <source>
        <dbReference type="ARBA" id="ARBA00022723"/>
    </source>
</evidence>
<dbReference type="InterPro" id="IPR035979">
    <property type="entry name" value="RBD_domain_sf"/>
</dbReference>
<comment type="cofactor">
    <cofactor evidence="1">
        <name>Mn(2+)</name>
        <dbReference type="ChEBI" id="CHEBI:29035"/>
    </cofactor>
</comment>
<evidence type="ECO:0000313" key="25">
    <source>
        <dbReference type="Proteomes" id="UP001166052"/>
    </source>
</evidence>
<evidence type="ECO:0000256" key="17">
    <source>
        <dbReference type="ARBA" id="ARBA00030790"/>
    </source>
</evidence>
<dbReference type="Gene3D" id="1.10.1410.10">
    <property type="match status" value="1"/>
</dbReference>
<evidence type="ECO:0000256" key="19">
    <source>
        <dbReference type="ARBA" id="ARBA00048830"/>
    </source>
</evidence>
<dbReference type="Proteomes" id="UP001166052">
    <property type="component" value="Unassembled WGS sequence"/>
</dbReference>
<evidence type="ECO:0000256" key="22">
    <source>
        <dbReference type="SAM" id="MobiDB-lite"/>
    </source>
</evidence>
<comment type="caution">
    <text evidence="24">The sequence shown here is derived from an EMBL/GenBank/DDBJ whole genome shotgun (WGS) entry which is preliminary data.</text>
</comment>
<evidence type="ECO:0000256" key="16">
    <source>
        <dbReference type="ARBA" id="ARBA00023242"/>
    </source>
</evidence>
<feature type="non-terminal residue" evidence="24">
    <location>
        <position position="1"/>
    </location>
</feature>
<comment type="cofactor">
    <cofactor evidence="2">
        <name>Mg(2+)</name>
        <dbReference type="ChEBI" id="CHEBI:18420"/>
    </cofactor>
</comment>
<evidence type="ECO:0000256" key="4">
    <source>
        <dbReference type="ARBA" id="ARBA00008593"/>
    </source>
</evidence>
<dbReference type="InterPro" id="IPR043519">
    <property type="entry name" value="NT_sf"/>
</dbReference>
<dbReference type="Pfam" id="PF22600">
    <property type="entry name" value="MTPAP-like_central"/>
    <property type="match status" value="1"/>
</dbReference>
<feature type="region of interest" description="Disordered" evidence="22">
    <location>
        <begin position="1"/>
        <end position="97"/>
    </location>
</feature>
<evidence type="ECO:0000256" key="6">
    <source>
        <dbReference type="ARBA" id="ARBA00012472"/>
    </source>
</evidence>
<keyword evidence="25" id="KW-1185">Reference proteome</keyword>
<evidence type="ECO:0000256" key="2">
    <source>
        <dbReference type="ARBA" id="ARBA00001946"/>
    </source>
</evidence>
<feature type="compositionally biased region" description="Low complexity" evidence="22">
    <location>
        <begin position="69"/>
        <end position="85"/>
    </location>
</feature>
<dbReference type="SMART" id="SM00360">
    <property type="entry name" value="RRM"/>
    <property type="match status" value="1"/>
</dbReference>
<keyword evidence="14 21" id="KW-0694">RNA-binding</keyword>
<evidence type="ECO:0000256" key="18">
    <source>
        <dbReference type="ARBA" id="ARBA00033036"/>
    </source>
</evidence>
<dbReference type="CDD" id="cd12279">
    <property type="entry name" value="RRM_TUT1"/>
    <property type="match status" value="1"/>
</dbReference>
<evidence type="ECO:0000256" key="3">
    <source>
        <dbReference type="ARBA" id="ARBA00004324"/>
    </source>
</evidence>
<dbReference type="InterPro" id="IPR054708">
    <property type="entry name" value="MTPAP-like_central"/>
</dbReference>
<evidence type="ECO:0000259" key="23">
    <source>
        <dbReference type="PROSITE" id="PS50102"/>
    </source>
</evidence>
<evidence type="ECO:0000256" key="20">
    <source>
        <dbReference type="ARBA" id="ARBA00049105"/>
    </source>
</evidence>
<dbReference type="CDD" id="cd05402">
    <property type="entry name" value="NT_PAP_TUTase"/>
    <property type="match status" value="1"/>
</dbReference>
<keyword evidence="11" id="KW-0863">Zinc-finger</keyword>
<evidence type="ECO:0000256" key="9">
    <source>
        <dbReference type="ARBA" id="ARBA00022695"/>
    </source>
</evidence>
<evidence type="ECO:0000256" key="15">
    <source>
        <dbReference type="ARBA" id="ARBA00023211"/>
    </source>
</evidence>
<dbReference type="InterPro" id="IPR000504">
    <property type="entry name" value="RRM_dom"/>
</dbReference>
<dbReference type="EC" id="2.7.7.19" evidence="5"/>
<sequence>MLTRRRSVPAVPVREAPFFPPVSRFPPHSDPGETPPVERENGESPARAQIKFNFERRGGYGGGVDSGSRDPLPIPNITPQQPTPQSGASLEDHKKGKKHQKLCSIRETRKVQEEHSLFVSGFQHGTSELEITDHFQRFGPVSSIIMDKNQGVYAFVEYGSIESLQSALAEPEHIMNGKRLKVKPREKKEFKYTPKKKQAPSNSLLPSLELLSPVLCQANDVDEQMEKLVQLFGFSESEERLRELVISLIQEVFSEFFPECKIIPFGSTVNGFNIHCCDLDLFLDLEHTKIFQAKSKGSNEQTGVIEDTQSEDSILSDIDLETASEAEVLELVAMVLRKCVPGVHKVQAVTTARRPVVKFIHKDSGLHGDISVNNRLAVRNTSFLKLCSALDKRLRPLVYAVRYWAKQKHLAGQSSGRGPTLNNYALTLLVIFFLQNREIPVIPSVNHLKELAGEGDQCIIEGWDCSFPSDASTLPPSKNCESLCTLLSEFFNFYGQFDFVSSVICLRDRKALPVTAFLSNKEGKSPRLGPVNILDPFELCHNVAANLNERSEQRFRKQCLEAAKYCRSLQYQRKSAKGKVWGLVRLFNEDSVSAEGSPGVPGEVSQERMVIDIPFKLASLSEETRKKLCNSDDFRQLWFGWVSAAVLSVLEDMLKCTCCITPAALQYSTTAEHCAKLEAGEDPHTQLPELSTRVADHNEPSDEVLDGKNPPEVNSNESDTTASMAGESLNSSKRHRCSDGGASSCKKLRFEPENMAGNASWYCTLWHKVWAGRRKMRRDILRGLKASRTDENDDDNDGGGIDLEARVSEAIAQQERASGNTSEPVLNFTLHLEVVGGTESTRTLAVITPVQDASGLFQDFFHFLQLFLPKMTEKLLEKKIK</sequence>
<organism evidence="24 25">
    <name type="scientific">Polypterus senegalus</name>
    <name type="common">Senegal bichir</name>
    <dbReference type="NCBI Taxonomy" id="55291"/>
    <lineage>
        <taxon>Eukaryota</taxon>
        <taxon>Metazoa</taxon>
        <taxon>Chordata</taxon>
        <taxon>Craniata</taxon>
        <taxon>Vertebrata</taxon>
        <taxon>Euteleostomi</taxon>
        <taxon>Actinopterygii</taxon>
        <taxon>Polypteriformes</taxon>
        <taxon>Polypteridae</taxon>
        <taxon>Polypterus</taxon>
    </lineage>
</organism>
<dbReference type="Gene3D" id="3.30.70.330">
    <property type="match status" value="1"/>
</dbReference>
<dbReference type="PROSITE" id="PS50102">
    <property type="entry name" value="RRM"/>
    <property type="match status" value="1"/>
</dbReference>
<name>A0ABS2YQC2_POLSE</name>
<evidence type="ECO:0000256" key="12">
    <source>
        <dbReference type="ARBA" id="ARBA00022833"/>
    </source>
</evidence>
<dbReference type="Pfam" id="PF00076">
    <property type="entry name" value="RRM_1"/>
    <property type="match status" value="1"/>
</dbReference>
<feature type="non-terminal residue" evidence="24">
    <location>
        <position position="881"/>
    </location>
</feature>
<keyword evidence="9" id="KW-0548">Nucleotidyltransferase</keyword>
<keyword evidence="13" id="KW-0460">Magnesium</keyword>
<dbReference type="SUPFAM" id="SSF81301">
    <property type="entry name" value="Nucleotidyltransferase"/>
    <property type="match status" value="1"/>
</dbReference>
<dbReference type="Pfam" id="PF03828">
    <property type="entry name" value="PAP_assoc"/>
    <property type="match status" value="1"/>
</dbReference>
<dbReference type="InterPro" id="IPR034388">
    <property type="entry name" value="Star-PAP_RRM"/>
</dbReference>
<feature type="compositionally biased region" description="Polar residues" evidence="22">
    <location>
        <begin position="712"/>
        <end position="731"/>
    </location>
</feature>
<evidence type="ECO:0000313" key="24">
    <source>
        <dbReference type="EMBL" id="MBN3288957.1"/>
    </source>
</evidence>
<reference evidence="24" key="1">
    <citation type="journal article" date="2021" name="Cell">
        <title>Tracing the genetic footprints of vertebrate landing in non-teleost ray-finned fishes.</title>
        <authorList>
            <person name="Bi X."/>
            <person name="Wang K."/>
            <person name="Yang L."/>
            <person name="Pan H."/>
            <person name="Jiang H."/>
            <person name="Wei Q."/>
            <person name="Fang M."/>
            <person name="Yu H."/>
            <person name="Zhu C."/>
            <person name="Cai Y."/>
            <person name="He Y."/>
            <person name="Gan X."/>
            <person name="Zeng H."/>
            <person name="Yu D."/>
            <person name="Zhu Y."/>
            <person name="Jiang H."/>
            <person name="Qiu Q."/>
            <person name="Yang H."/>
            <person name="Zhang Y.E."/>
            <person name="Wang W."/>
            <person name="Zhu M."/>
            <person name="He S."/>
            <person name="Zhang G."/>
        </authorList>
    </citation>
    <scope>NUCLEOTIDE SEQUENCE</scope>
    <source>
        <strain evidence="24">Bchr_001</strain>
    </source>
</reference>
<dbReference type="PANTHER" id="PTHR12271:SF127">
    <property type="entry name" value="SPECKLE TARGETED PIP5K1A-REGULATED POLY(A) POLYMERASE"/>
    <property type="match status" value="1"/>
</dbReference>
<dbReference type="SUPFAM" id="SSF81631">
    <property type="entry name" value="PAP/OAS1 substrate-binding domain"/>
    <property type="match status" value="1"/>
</dbReference>
<evidence type="ECO:0000256" key="21">
    <source>
        <dbReference type="PROSITE-ProRule" id="PRU00176"/>
    </source>
</evidence>
<keyword evidence="8" id="KW-0808">Transferase</keyword>
<evidence type="ECO:0000256" key="5">
    <source>
        <dbReference type="ARBA" id="ARBA00012388"/>
    </source>
</evidence>
<accession>A0ABS2YQC2</accession>
<evidence type="ECO:0000256" key="13">
    <source>
        <dbReference type="ARBA" id="ARBA00022842"/>
    </source>
</evidence>
<comment type="catalytic activity">
    <reaction evidence="19">
        <text>RNA(n) + ATP = RNA(n)-3'-adenine ribonucleotide + diphosphate</text>
        <dbReference type="Rhea" id="RHEA:11332"/>
        <dbReference type="Rhea" id="RHEA-COMP:14527"/>
        <dbReference type="Rhea" id="RHEA-COMP:17347"/>
        <dbReference type="ChEBI" id="CHEBI:30616"/>
        <dbReference type="ChEBI" id="CHEBI:33019"/>
        <dbReference type="ChEBI" id="CHEBI:140395"/>
        <dbReference type="ChEBI" id="CHEBI:173115"/>
        <dbReference type="EC" id="2.7.7.19"/>
    </reaction>
</comment>
<protein>
    <recommendedName>
        <fullName evidence="7">Speckle targeted PIP5K1A-regulated poly(A) polymerase</fullName>
        <ecNumber evidence="5">2.7.7.19</ecNumber>
        <ecNumber evidence="6">2.7.7.52</ecNumber>
    </recommendedName>
    <alternativeName>
        <fullName evidence="17">RNA-binding motif protein 21</fullName>
    </alternativeName>
    <alternativeName>
        <fullName evidence="18">U6 snRNA-specific terminal uridylyltransferase 1</fullName>
    </alternativeName>
</protein>
<keyword evidence="10" id="KW-0479">Metal-binding</keyword>
<dbReference type="InterPro" id="IPR012677">
    <property type="entry name" value="Nucleotide-bd_a/b_plait_sf"/>
</dbReference>
<evidence type="ECO:0000256" key="1">
    <source>
        <dbReference type="ARBA" id="ARBA00001936"/>
    </source>
</evidence>
<proteinExistence type="inferred from homology"/>
<dbReference type="EMBL" id="JAAWVN010000173">
    <property type="protein sequence ID" value="MBN3288957.1"/>
    <property type="molecule type" value="Genomic_DNA"/>
</dbReference>
<feature type="domain" description="RRM" evidence="23">
    <location>
        <begin position="115"/>
        <end position="187"/>
    </location>
</feature>
<dbReference type="Gene3D" id="3.30.460.10">
    <property type="entry name" value="Beta Polymerase, domain 2"/>
    <property type="match status" value="1"/>
</dbReference>
<evidence type="ECO:0000256" key="14">
    <source>
        <dbReference type="ARBA" id="ARBA00022884"/>
    </source>
</evidence>
<dbReference type="EC" id="2.7.7.52" evidence="6"/>
<comment type="similarity">
    <text evidence="4">Belongs to the DNA polymerase type-B-like family.</text>
</comment>
<dbReference type="InterPro" id="IPR002058">
    <property type="entry name" value="PAP_assoc"/>
</dbReference>
<comment type="catalytic activity">
    <reaction evidence="20">
        <text>RNA(n) + UTP = RNA(n)-3'-uridine ribonucleotide + diphosphate</text>
        <dbReference type="Rhea" id="RHEA:14785"/>
        <dbReference type="Rhea" id="RHEA-COMP:14527"/>
        <dbReference type="Rhea" id="RHEA-COMP:17348"/>
        <dbReference type="ChEBI" id="CHEBI:33019"/>
        <dbReference type="ChEBI" id="CHEBI:46398"/>
        <dbReference type="ChEBI" id="CHEBI:140395"/>
        <dbReference type="ChEBI" id="CHEBI:173116"/>
        <dbReference type="EC" id="2.7.7.52"/>
    </reaction>
</comment>
<gene>
    <name evidence="24" type="primary">Tut1</name>
    <name evidence="24" type="ORF">GTO92_0022206</name>
</gene>
<evidence type="ECO:0000256" key="7">
    <source>
        <dbReference type="ARBA" id="ARBA00021679"/>
    </source>
</evidence>
<feature type="region of interest" description="Disordered" evidence="22">
    <location>
        <begin position="697"/>
        <end position="742"/>
    </location>
</feature>
<evidence type="ECO:0000256" key="11">
    <source>
        <dbReference type="ARBA" id="ARBA00022771"/>
    </source>
</evidence>
<comment type="subcellular location">
    <subcellularLocation>
        <location evidence="3">Nucleus speckle</location>
    </subcellularLocation>
</comment>
<dbReference type="SUPFAM" id="SSF54928">
    <property type="entry name" value="RNA-binding domain, RBD"/>
    <property type="match status" value="1"/>
</dbReference>